<sequence>MQDISNTSILASFSHFVGGLPGVEFFKKPITPRHVTRDQDLFSNLGKGIWNEFINKK</sequence>
<reference evidence="1" key="1">
    <citation type="submission" date="2013-07" db="EMBL/GenBank/DDBJ databases">
        <title>The genome of an arbuscular mycorrhizal fungus provides insights into the evolution of the oldest plant symbiosis.</title>
        <authorList>
            <consortium name="DOE Joint Genome Institute"/>
            <person name="Tisserant E."/>
            <person name="Malbreil M."/>
            <person name="Kuo A."/>
            <person name="Kohler A."/>
            <person name="Symeonidi A."/>
            <person name="Balestrini R."/>
            <person name="Charron P."/>
            <person name="Duensing N."/>
            <person name="Frei-dit-Frey N."/>
            <person name="Gianinazzi-Pearson V."/>
            <person name="Gilbert B."/>
            <person name="Handa Y."/>
            <person name="Hijri M."/>
            <person name="Kaul R."/>
            <person name="Kawaguchi M."/>
            <person name="Krajinski F."/>
            <person name="Lammers P."/>
            <person name="Lapierre D."/>
            <person name="Masclaux F.G."/>
            <person name="Murat C."/>
            <person name="Morin E."/>
            <person name="Ndikumana S."/>
            <person name="Pagni M."/>
            <person name="Petitpierre D."/>
            <person name="Requena N."/>
            <person name="Rosikiewicz P."/>
            <person name="Riley R."/>
            <person name="Saito K."/>
            <person name="San Clemente H."/>
            <person name="Shapiro H."/>
            <person name="van Tuinen D."/>
            <person name="Becard G."/>
            <person name="Bonfante P."/>
            <person name="Paszkowski U."/>
            <person name="Shachar-Hill Y."/>
            <person name="Young J.P."/>
            <person name="Sanders I.R."/>
            <person name="Henrissat B."/>
            <person name="Rensing S.A."/>
            <person name="Grigoriev I.V."/>
            <person name="Corradi N."/>
            <person name="Roux C."/>
            <person name="Martin F."/>
        </authorList>
    </citation>
    <scope>NUCLEOTIDE SEQUENCE</scope>
    <source>
        <strain evidence="1">DAOM 197198</strain>
    </source>
</reference>
<evidence type="ECO:0000313" key="1">
    <source>
        <dbReference type="EMBL" id="ESA13650.1"/>
    </source>
</evidence>
<gene>
    <name evidence="1" type="ORF">GLOINDRAFT_346854</name>
</gene>
<organism evidence="1">
    <name type="scientific">Rhizophagus irregularis (strain DAOM 181602 / DAOM 197198 / MUCL 43194)</name>
    <name type="common">Arbuscular mycorrhizal fungus</name>
    <name type="synonym">Glomus intraradices</name>
    <dbReference type="NCBI Taxonomy" id="747089"/>
    <lineage>
        <taxon>Eukaryota</taxon>
        <taxon>Fungi</taxon>
        <taxon>Fungi incertae sedis</taxon>
        <taxon>Mucoromycota</taxon>
        <taxon>Glomeromycotina</taxon>
        <taxon>Glomeromycetes</taxon>
        <taxon>Glomerales</taxon>
        <taxon>Glomeraceae</taxon>
        <taxon>Rhizophagus</taxon>
    </lineage>
</organism>
<dbReference type="EMBL" id="KI283676">
    <property type="protein sequence ID" value="ESA13650.1"/>
    <property type="molecule type" value="Genomic_DNA"/>
</dbReference>
<protein>
    <submittedName>
        <fullName evidence="1">Uncharacterized protein</fullName>
    </submittedName>
</protein>
<proteinExistence type="predicted"/>
<dbReference type="AlphaFoldDB" id="U9TZX9"/>
<name>U9TZX9_RHIID</name>
<accession>U9TZX9</accession>
<dbReference type="HOGENOM" id="CLU_2997588_0_0_1"/>